<evidence type="ECO:0000313" key="1">
    <source>
        <dbReference type="EMBL" id="ABJ77009.1"/>
    </source>
</evidence>
<accession>Q04Q11</accession>
<evidence type="ECO:0000313" key="2">
    <source>
        <dbReference type="Proteomes" id="UP000000656"/>
    </source>
</evidence>
<proteinExistence type="predicted"/>
<organism evidence="1 2">
    <name type="scientific">Leptospira borgpetersenii serovar Hardjo-bovis (strain JB197)</name>
    <dbReference type="NCBI Taxonomy" id="355277"/>
    <lineage>
        <taxon>Bacteria</taxon>
        <taxon>Pseudomonadati</taxon>
        <taxon>Spirochaetota</taxon>
        <taxon>Spirochaetia</taxon>
        <taxon>Leptospirales</taxon>
        <taxon>Leptospiraceae</taxon>
        <taxon>Leptospira</taxon>
    </lineage>
</organism>
<reference evidence="1 2" key="1">
    <citation type="journal article" date="2006" name="Proc. Natl. Acad. Sci. U.S.A.">
        <title>Genome reduction in Leptospira borgpetersenii reflects limited transmission potential.</title>
        <authorList>
            <person name="Bulach D.M."/>
            <person name="Zuerner R.L."/>
            <person name="Wilson P."/>
            <person name="Seemann T."/>
            <person name="McGrath A."/>
            <person name="Cullen P.A."/>
            <person name="Davis J."/>
            <person name="Johnson M."/>
            <person name="Kuczek E."/>
            <person name="Alt D.P."/>
            <person name="Peterson-Burch B."/>
            <person name="Coppel R.L."/>
            <person name="Rood J.I."/>
            <person name="Davies J.K."/>
            <person name="Adler B."/>
        </authorList>
    </citation>
    <scope>NUCLEOTIDE SEQUENCE [LARGE SCALE GENOMIC DNA]</scope>
    <source>
        <strain evidence="1 2">JB197</strain>
    </source>
</reference>
<gene>
    <name evidence="1" type="ordered locus">LBJ_2581</name>
</gene>
<dbReference type="HOGENOM" id="CLU_1658626_0_0_12"/>
<name>Q04Q11_LEPBJ</name>
<dbReference type="Proteomes" id="UP000000656">
    <property type="component" value="Chromosome 1"/>
</dbReference>
<dbReference type="KEGG" id="lbj:LBJ_2581"/>
<dbReference type="EMBL" id="CP000350">
    <property type="protein sequence ID" value="ABJ77009.1"/>
    <property type="molecule type" value="Genomic_DNA"/>
</dbReference>
<protein>
    <submittedName>
        <fullName evidence="1">Uncharacterized protein</fullName>
    </submittedName>
</protein>
<dbReference type="AlphaFoldDB" id="Q04Q11"/>
<sequence length="159" mass="18094">MTKKREESRSFKIKDYRIIMKLNLYTKPAVAYHPEIQSYRIQRYALILSQLGILPLFHVRPLSSIQALRTLMNGVIKGRIFIFSFLLSVVLSSNLVAQEESQNVKEKMVCQKIELIINGQNYDDGYKCTTPGAICYLVEGLSMSCFANPSPDTNQPKAN</sequence>